<sequence length="191" mass="21299">MPRCGSSGEPSLTHWKRKSKGRSGAVSSLGEIVRIDAVKFVRFLPASPESVWAFLTETSRITAWYGDDGRIEPREGGTVWLMGGHIRGVVTQWKPGRKLAYTWNVFSPGETESSFPESYLTFEIKPDGPVTQLTLTHMPIPPEFSAQTKMGWHTYLDLVTAIAQGDTPQPRATYMKQNAELYGINLNDLPQ</sequence>
<comment type="similarity">
    <text evidence="1">Belongs to the AHA1 family.</text>
</comment>
<proteinExistence type="inferred from homology"/>
<dbReference type="Gene3D" id="3.30.530.20">
    <property type="match status" value="1"/>
</dbReference>
<dbReference type="Proteomes" id="UP000238322">
    <property type="component" value="Unassembled WGS sequence"/>
</dbReference>
<evidence type="ECO:0000259" key="2">
    <source>
        <dbReference type="Pfam" id="PF08327"/>
    </source>
</evidence>
<dbReference type="InterPro" id="IPR013538">
    <property type="entry name" value="ASHA1/2-like_C"/>
</dbReference>
<organism evidence="3 4">
    <name type="scientific">Blastopirellula marina</name>
    <dbReference type="NCBI Taxonomy" id="124"/>
    <lineage>
        <taxon>Bacteria</taxon>
        <taxon>Pseudomonadati</taxon>
        <taxon>Planctomycetota</taxon>
        <taxon>Planctomycetia</taxon>
        <taxon>Pirellulales</taxon>
        <taxon>Pirellulaceae</taxon>
        <taxon>Blastopirellula</taxon>
    </lineage>
</organism>
<protein>
    <recommendedName>
        <fullName evidence="2">Activator of Hsp90 ATPase homologue 1/2-like C-terminal domain-containing protein</fullName>
    </recommendedName>
</protein>
<accession>A0A2S8FZS4</accession>
<comment type="caution">
    <text evidence="3">The sequence shown here is derived from an EMBL/GenBank/DDBJ whole genome shotgun (WGS) entry which is preliminary data.</text>
</comment>
<feature type="domain" description="Activator of Hsp90 ATPase homologue 1/2-like C-terminal" evidence="2">
    <location>
        <begin position="46"/>
        <end position="161"/>
    </location>
</feature>
<gene>
    <name evidence="3" type="ORF">C5Y83_07000</name>
</gene>
<evidence type="ECO:0000313" key="4">
    <source>
        <dbReference type="Proteomes" id="UP000238322"/>
    </source>
</evidence>
<dbReference type="Pfam" id="PF08327">
    <property type="entry name" value="AHSA1"/>
    <property type="match status" value="1"/>
</dbReference>
<dbReference type="EMBL" id="PUHY01000005">
    <property type="protein sequence ID" value="PQO37686.1"/>
    <property type="molecule type" value="Genomic_DNA"/>
</dbReference>
<evidence type="ECO:0000256" key="1">
    <source>
        <dbReference type="ARBA" id="ARBA00006817"/>
    </source>
</evidence>
<dbReference type="AlphaFoldDB" id="A0A2S8FZS4"/>
<name>A0A2S8FZS4_9BACT</name>
<dbReference type="SUPFAM" id="SSF55961">
    <property type="entry name" value="Bet v1-like"/>
    <property type="match status" value="1"/>
</dbReference>
<reference evidence="3 4" key="1">
    <citation type="submission" date="2018-02" db="EMBL/GenBank/DDBJ databases">
        <title>Comparative genomes isolates from brazilian mangrove.</title>
        <authorList>
            <person name="Araujo J.E."/>
            <person name="Taketani R.G."/>
            <person name="Silva M.C.P."/>
            <person name="Loureco M.V."/>
            <person name="Andreote F.D."/>
        </authorList>
    </citation>
    <scope>NUCLEOTIDE SEQUENCE [LARGE SCALE GENOMIC DNA]</scope>
    <source>
        <strain evidence="3 4">Hex-1 MGV</strain>
    </source>
</reference>
<dbReference type="InterPro" id="IPR023393">
    <property type="entry name" value="START-like_dom_sf"/>
</dbReference>
<evidence type="ECO:0000313" key="3">
    <source>
        <dbReference type="EMBL" id="PQO37686.1"/>
    </source>
</evidence>